<dbReference type="Pfam" id="PF03720">
    <property type="entry name" value="UDPG_MGDP_dh_C"/>
    <property type="match status" value="1"/>
</dbReference>
<feature type="binding site" evidence="9">
    <location>
        <begin position="251"/>
        <end position="255"/>
    </location>
    <ligand>
        <name>substrate</name>
    </ligand>
</feature>
<feature type="binding site" evidence="10">
    <location>
        <position position="334"/>
    </location>
    <ligand>
        <name>NAD(+)</name>
        <dbReference type="ChEBI" id="CHEBI:57540"/>
    </ligand>
</feature>
<name>A0A4R7I338_9ACTN</name>
<dbReference type="InterPro" id="IPR028357">
    <property type="entry name" value="UDPglc_DH_bac"/>
</dbReference>
<evidence type="ECO:0000256" key="4">
    <source>
        <dbReference type="ARBA" id="ARBA00023002"/>
    </source>
</evidence>
<dbReference type="Gene3D" id="3.40.50.720">
    <property type="entry name" value="NAD(P)-binding Rossmann-like Domain"/>
    <property type="match status" value="2"/>
</dbReference>
<organism evidence="12 13">
    <name type="scientific">Ilumatobacter fluminis</name>
    <dbReference type="NCBI Taxonomy" id="467091"/>
    <lineage>
        <taxon>Bacteria</taxon>
        <taxon>Bacillati</taxon>
        <taxon>Actinomycetota</taxon>
        <taxon>Acidimicrobiia</taxon>
        <taxon>Acidimicrobiales</taxon>
        <taxon>Ilumatobacteraceae</taxon>
        <taxon>Ilumatobacter</taxon>
    </lineage>
</organism>
<dbReference type="GO" id="GO:0006065">
    <property type="term" value="P:UDP-glucuronate biosynthetic process"/>
    <property type="evidence" value="ECO:0007669"/>
    <property type="project" value="UniProtKB-UniPathway"/>
</dbReference>
<comment type="pathway">
    <text evidence="1">Nucleotide-sugar biosynthesis; UDP-alpha-D-glucuronate biosynthesis; UDP-alpha-D-glucuronate from UDP-alpha-D-glucose: step 1/1.</text>
</comment>
<feature type="domain" description="UDP-glucose/GDP-mannose dehydrogenase C-terminal" evidence="11">
    <location>
        <begin position="320"/>
        <end position="425"/>
    </location>
</feature>
<keyword evidence="13" id="KW-1185">Reference proteome</keyword>
<sequence>MSTPSTAPRIAVIGTGYVGLTTGVCLAHLGHDVICCDIDQRKVDLLRAGTAPIVEAGLEDLMADAVAAGNLEFALGNDPAVRTADVVFLCLPTPQGDDGSADLTYVTSAAREIGPLLPSDAVVVNKSTVPVGSHKVVKAALGRDDIAVVSNPEFLREGSAVHDFLHPDRVVVGADVPDARERVSALYSSLDTEMIETDAASAEAIKYASNGFLAMKISFINSVAALCESVGADIEAVARGIGTDDRIGPKFLKPGPGWGGSCFPKDSRALVSIALDHGYDFSLMRYVIEVNEQQHQRMVHKITAAVGRNDGDRLDGVTVAALGLTFKAGTDDLRDSPALRILRKAQQRGAAIRAYDPTVQGDLDPYRAGQVQNFDLATTALDAVDGADVVVVLTEWPEFSTLDLAKVKESLAGDTIVDCRNTLDPATVRAAGLHYSGIGRPNL</sequence>
<evidence type="ECO:0000256" key="8">
    <source>
        <dbReference type="PIRSR" id="PIRSR500134-1"/>
    </source>
</evidence>
<evidence type="ECO:0000256" key="10">
    <source>
        <dbReference type="PIRSR" id="PIRSR500134-3"/>
    </source>
</evidence>
<dbReference type="Pfam" id="PF03721">
    <property type="entry name" value="UDPG_MGDP_dh_N"/>
    <property type="match status" value="1"/>
</dbReference>
<protein>
    <recommendedName>
        <fullName evidence="3 7">UDP-glucose 6-dehydrogenase</fullName>
        <ecNumber evidence="3 7">1.1.1.22</ecNumber>
    </recommendedName>
</protein>
<dbReference type="SMART" id="SM00984">
    <property type="entry name" value="UDPG_MGDP_dh_C"/>
    <property type="match status" value="1"/>
</dbReference>
<accession>A0A4R7I338</accession>
<dbReference type="GO" id="GO:0000271">
    <property type="term" value="P:polysaccharide biosynthetic process"/>
    <property type="evidence" value="ECO:0007669"/>
    <property type="project" value="InterPro"/>
</dbReference>
<gene>
    <name evidence="12" type="ORF">BDK89_2927</name>
</gene>
<dbReference type="InterPro" id="IPR014027">
    <property type="entry name" value="UDP-Glc/GDP-Man_DH_C"/>
</dbReference>
<dbReference type="EMBL" id="SOAU01000001">
    <property type="protein sequence ID" value="TDT17319.1"/>
    <property type="molecule type" value="Genomic_DNA"/>
</dbReference>
<comment type="caution">
    <text evidence="12">The sequence shown here is derived from an EMBL/GenBank/DDBJ whole genome shotgun (WGS) entry which is preliminary data.</text>
</comment>
<dbReference type="EC" id="1.1.1.22" evidence="3 7"/>
<evidence type="ECO:0000256" key="3">
    <source>
        <dbReference type="ARBA" id="ARBA00012954"/>
    </source>
</evidence>
<evidence type="ECO:0000256" key="7">
    <source>
        <dbReference type="PIRNR" id="PIRNR000124"/>
    </source>
</evidence>
<evidence type="ECO:0000256" key="5">
    <source>
        <dbReference type="ARBA" id="ARBA00023027"/>
    </source>
</evidence>
<proteinExistence type="inferred from homology"/>
<evidence type="ECO:0000313" key="12">
    <source>
        <dbReference type="EMBL" id="TDT17319.1"/>
    </source>
</evidence>
<feature type="active site" description="Nucleophile" evidence="8">
    <location>
        <position position="262"/>
    </location>
</feature>
<feature type="binding site" evidence="9">
    <location>
        <position position="327"/>
    </location>
    <ligand>
        <name>substrate</name>
    </ligand>
</feature>
<evidence type="ECO:0000313" key="13">
    <source>
        <dbReference type="Proteomes" id="UP000294558"/>
    </source>
</evidence>
<feature type="binding site" evidence="10">
    <location>
        <position position="42"/>
    </location>
    <ligand>
        <name>NAD(+)</name>
        <dbReference type="ChEBI" id="CHEBI:57540"/>
    </ligand>
</feature>
<comment type="similarity">
    <text evidence="2 7">Belongs to the UDP-glucose/GDP-mannose dehydrogenase family.</text>
</comment>
<dbReference type="PANTHER" id="PTHR43750">
    <property type="entry name" value="UDP-GLUCOSE 6-DEHYDROGENASE TUAD"/>
    <property type="match status" value="1"/>
</dbReference>
<feature type="binding site" evidence="10">
    <location>
        <position position="265"/>
    </location>
    <ligand>
        <name>NAD(+)</name>
        <dbReference type="ChEBI" id="CHEBI:57540"/>
    </ligand>
</feature>
<dbReference type="PANTHER" id="PTHR43750:SF3">
    <property type="entry name" value="UDP-GLUCOSE 6-DEHYDROGENASE TUAD"/>
    <property type="match status" value="1"/>
</dbReference>
<evidence type="ECO:0000256" key="9">
    <source>
        <dbReference type="PIRSR" id="PIRSR500134-2"/>
    </source>
</evidence>
<feature type="binding site" evidence="9">
    <location>
        <begin position="154"/>
        <end position="157"/>
    </location>
    <ligand>
        <name>substrate</name>
    </ligand>
</feature>
<dbReference type="PIRSF" id="PIRSF500134">
    <property type="entry name" value="UDPglc_DH_bac"/>
    <property type="match status" value="1"/>
</dbReference>
<dbReference type="AlphaFoldDB" id="A0A4R7I338"/>
<dbReference type="InterPro" id="IPR036291">
    <property type="entry name" value="NAD(P)-bd_dom_sf"/>
</dbReference>
<dbReference type="InterPro" id="IPR008927">
    <property type="entry name" value="6-PGluconate_DH-like_C_sf"/>
</dbReference>
<reference evidence="12 13" key="1">
    <citation type="submission" date="2019-03" db="EMBL/GenBank/DDBJ databases">
        <title>Sequencing the genomes of 1000 actinobacteria strains.</title>
        <authorList>
            <person name="Klenk H.-P."/>
        </authorList>
    </citation>
    <scope>NUCLEOTIDE SEQUENCE [LARGE SCALE GENOMIC DNA]</scope>
    <source>
        <strain evidence="12 13">DSM 18936</strain>
    </source>
</reference>
<comment type="catalytic activity">
    <reaction evidence="6 7">
        <text>UDP-alpha-D-glucose + 2 NAD(+) + H2O = UDP-alpha-D-glucuronate + 2 NADH + 3 H(+)</text>
        <dbReference type="Rhea" id="RHEA:23596"/>
        <dbReference type="ChEBI" id="CHEBI:15377"/>
        <dbReference type="ChEBI" id="CHEBI:15378"/>
        <dbReference type="ChEBI" id="CHEBI:57540"/>
        <dbReference type="ChEBI" id="CHEBI:57945"/>
        <dbReference type="ChEBI" id="CHEBI:58052"/>
        <dbReference type="ChEBI" id="CHEBI:58885"/>
        <dbReference type="EC" id="1.1.1.22"/>
    </reaction>
</comment>
<dbReference type="UniPathway" id="UPA00038">
    <property type="reaction ID" value="UER00491"/>
</dbReference>
<dbReference type="Gene3D" id="1.20.5.100">
    <property type="entry name" value="Cytochrome c1, transmembrane anchor, C-terminal"/>
    <property type="match status" value="1"/>
</dbReference>
<evidence type="ECO:0000256" key="1">
    <source>
        <dbReference type="ARBA" id="ARBA00004701"/>
    </source>
</evidence>
<evidence type="ECO:0000256" key="6">
    <source>
        <dbReference type="ARBA" id="ARBA00047473"/>
    </source>
</evidence>
<evidence type="ECO:0000259" key="11">
    <source>
        <dbReference type="SMART" id="SM00984"/>
    </source>
</evidence>
<dbReference type="GO" id="GO:0003979">
    <property type="term" value="F:UDP-glucose 6-dehydrogenase activity"/>
    <property type="evidence" value="ECO:0007669"/>
    <property type="project" value="UniProtKB-EC"/>
</dbReference>
<dbReference type="GO" id="GO:0051287">
    <property type="term" value="F:NAD binding"/>
    <property type="evidence" value="ECO:0007669"/>
    <property type="project" value="InterPro"/>
</dbReference>
<keyword evidence="4 7" id="KW-0560">Oxidoreductase</keyword>
<evidence type="ECO:0000256" key="2">
    <source>
        <dbReference type="ARBA" id="ARBA00006601"/>
    </source>
</evidence>
<dbReference type="SUPFAM" id="SSF52413">
    <property type="entry name" value="UDP-glucose/GDP-mannose dehydrogenase C-terminal domain"/>
    <property type="match status" value="1"/>
</dbReference>
<dbReference type="InterPro" id="IPR017476">
    <property type="entry name" value="UDP-Glc/GDP-Man"/>
</dbReference>
<dbReference type="NCBIfam" id="TIGR03026">
    <property type="entry name" value="NDP-sugDHase"/>
    <property type="match status" value="1"/>
</dbReference>
<dbReference type="Pfam" id="PF00984">
    <property type="entry name" value="UDPG_MGDP_dh"/>
    <property type="match status" value="1"/>
</dbReference>
<dbReference type="Proteomes" id="UP000294558">
    <property type="component" value="Unassembled WGS sequence"/>
</dbReference>
<dbReference type="SUPFAM" id="SSF51735">
    <property type="entry name" value="NAD(P)-binding Rossmann-fold domains"/>
    <property type="match status" value="1"/>
</dbReference>
<feature type="binding site" evidence="10">
    <location>
        <position position="93"/>
    </location>
    <ligand>
        <name>NAD(+)</name>
        <dbReference type="ChEBI" id="CHEBI:57540"/>
    </ligand>
</feature>
<feature type="binding site" evidence="10">
    <location>
        <position position="128"/>
    </location>
    <ligand>
        <name>NAD(+)</name>
        <dbReference type="ChEBI" id="CHEBI:57540"/>
    </ligand>
</feature>
<feature type="binding site" evidence="10">
    <location>
        <position position="157"/>
    </location>
    <ligand>
        <name>NAD(+)</name>
        <dbReference type="ChEBI" id="CHEBI:57540"/>
    </ligand>
</feature>
<dbReference type="RefSeq" id="WP_133869616.1">
    <property type="nucleotide sequence ID" value="NZ_SOAU01000001.1"/>
</dbReference>
<keyword evidence="5 7" id="KW-0520">NAD</keyword>
<dbReference type="InterPro" id="IPR014026">
    <property type="entry name" value="UDP-Glc/GDP-Man_DH_dimer"/>
</dbReference>
<dbReference type="InterPro" id="IPR036220">
    <property type="entry name" value="UDP-Glc/GDP-Man_DH_C_sf"/>
</dbReference>
<dbReference type="PIRSF" id="PIRSF000124">
    <property type="entry name" value="UDPglc_GDPman_dh"/>
    <property type="match status" value="1"/>
</dbReference>
<feature type="binding site" evidence="9">
    <location>
        <position position="206"/>
    </location>
    <ligand>
        <name>substrate</name>
    </ligand>
</feature>
<dbReference type="OrthoDB" id="5193947at2"/>
<feature type="binding site" evidence="10">
    <location>
        <position position="37"/>
    </location>
    <ligand>
        <name>NAD(+)</name>
        <dbReference type="ChEBI" id="CHEBI:57540"/>
    </ligand>
</feature>
<dbReference type="SUPFAM" id="SSF48179">
    <property type="entry name" value="6-phosphogluconate dehydrogenase C-terminal domain-like"/>
    <property type="match status" value="1"/>
</dbReference>
<feature type="binding site" evidence="9">
    <location>
        <position position="259"/>
    </location>
    <ligand>
        <name>substrate</name>
    </ligand>
</feature>
<dbReference type="InterPro" id="IPR001732">
    <property type="entry name" value="UDP-Glc/GDP-Man_DH_N"/>
</dbReference>